<dbReference type="InterPro" id="IPR002885">
    <property type="entry name" value="PPR_rpt"/>
</dbReference>
<evidence type="ECO:0000313" key="3">
    <source>
        <dbReference type="EMBL" id="CAI0553714.1"/>
    </source>
</evidence>
<proteinExistence type="predicted"/>
<keyword evidence="1" id="KW-0677">Repeat</keyword>
<dbReference type="GO" id="GO:0003723">
    <property type="term" value="F:RNA binding"/>
    <property type="evidence" value="ECO:0007669"/>
    <property type="project" value="InterPro"/>
</dbReference>
<dbReference type="EMBL" id="CAMGYJ010000010">
    <property type="protein sequence ID" value="CAI0554069.1"/>
    <property type="molecule type" value="Genomic_DNA"/>
</dbReference>
<sequence>MIDMRIEVNYILVAAMIDMYSKCGGIEAAKSIFERVQRDDVSIWNSMINGLAIHGLARDAIAVFSKMDFEDITPDAITFLGILSACSHSGLVKEGRHYFNLMKSRCSIEPQHEHYGSFVDLLGRAGLLEEAYEERGNRVMVMVEEAWADISLLQYILGNKGRSLP</sequence>
<dbReference type="PANTHER" id="PTHR47926:SF360">
    <property type="entry name" value="PENTATRICOPEPTIDE REPEAT-CONTAINING PROTEIN"/>
    <property type="match status" value="1"/>
</dbReference>
<feature type="repeat" description="PPR" evidence="2">
    <location>
        <begin position="40"/>
        <end position="74"/>
    </location>
</feature>
<evidence type="ECO:0008006" key="6">
    <source>
        <dbReference type="Google" id="ProtNLM"/>
    </source>
</evidence>
<comment type="caution">
    <text evidence="3">The sequence shown here is derived from an EMBL/GenBank/DDBJ whole genome shotgun (WGS) entry which is preliminary data.</text>
</comment>
<gene>
    <name evidence="3" type="ORF">LITE_LOCUS46943</name>
    <name evidence="4" type="ORF">LITE_LOCUS47061</name>
</gene>
<dbReference type="PROSITE" id="PS51375">
    <property type="entry name" value="PPR"/>
    <property type="match status" value="1"/>
</dbReference>
<organism evidence="3 5">
    <name type="scientific">Linum tenue</name>
    <dbReference type="NCBI Taxonomy" id="586396"/>
    <lineage>
        <taxon>Eukaryota</taxon>
        <taxon>Viridiplantae</taxon>
        <taxon>Streptophyta</taxon>
        <taxon>Embryophyta</taxon>
        <taxon>Tracheophyta</taxon>
        <taxon>Spermatophyta</taxon>
        <taxon>Magnoliopsida</taxon>
        <taxon>eudicotyledons</taxon>
        <taxon>Gunneridae</taxon>
        <taxon>Pentapetalae</taxon>
        <taxon>rosids</taxon>
        <taxon>fabids</taxon>
        <taxon>Malpighiales</taxon>
        <taxon>Linaceae</taxon>
        <taxon>Linum</taxon>
    </lineage>
</organism>
<evidence type="ECO:0000256" key="2">
    <source>
        <dbReference type="PROSITE-ProRule" id="PRU00708"/>
    </source>
</evidence>
<dbReference type="InterPro" id="IPR046960">
    <property type="entry name" value="PPR_At4g14850-like_plant"/>
</dbReference>
<dbReference type="Proteomes" id="UP001154282">
    <property type="component" value="Unassembled WGS sequence"/>
</dbReference>
<dbReference type="Pfam" id="PF01535">
    <property type="entry name" value="PPR"/>
    <property type="match status" value="1"/>
</dbReference>
<name>A0AAV0R8C4_9ROSI</name>
<evidence type="ECO:0000313" key="4">
    <source>
        <dbReference type="EMBL" id="CAI0554069.1"/>
    </source>
</evidence>
<dbReference type="Gene3D" id="1.25.40.10">
    <property type="entry name" value="Tetratricopeptide repeat domain"/>
    <property type="match status" value="1"/>
</dbReference>
<dbReference type="AlphaFoldDB" id="A0AAV0R8C4"/>
<evidence type="ECO:0000313" key="5">
    <source>
        <dbReference type="Proteomes" id="UP001154282"/>
    </source>
</evidence>
<dbReference type="NCBIfam" id="TIGR00756">
    <property type="entry name" value="PPR"/>
    <property type="match status" value="2"/>
</dbReference>
<accession>A0AAV0R8C4</accession>
<keyword evidence="5" id="KW-1185">Reference proteome</keyword>
<evidence type="ECO:0000256" key="1">
    <source>
        <dbReference type="ARBA" id="ARBA00022737"/>
    </source>
</evidence>
<dbReference type="Pfam" id="PF13041">
    <property type="entry name" value="PPR_2"/>
    <property type="match status" value="1"/>
</dbReference>
<reference evidence="3" key="1">
    <citation type="submission" date="2022-08" db="EMBL/GenBank/DDBJ databases">
        <authorList>
            <person name="Gutierrez-Valencia J."/>
        </authorList>
    </citation>
    <scope>NUCLEOTIDE SEQUENCE</scope>
</reference>
<dbReference type="PANTHER" id="PTHR47926">
    <property type="entry name" value="PENTATRICOPEPTIDE REPEAT-CONTAINING PROTEIN"/>
    <property type="match status" value="1"/>
</dbReference>
<dbReference type="FunFam" id="1.25.40.10:FF:000031">
    <property type="entry name" value="Pentatricopeptide repeat-containing protein mitochondrial"/>
    <property type="match status" value="1"/>
</dbReference>
<dbReference type="EMBL" id="CAMGYJ010000010">
    <property type="protein sequence ID" value="CAI0553714.1"/>
    <property type="molecule type" value="Genomic_DNA"/>
</dbReference>
<dbReference type="InterPro" id="IPR011990">
    <property type="entry name" value="TPR-like_helical_dom_sf"/>
</dbReference>
<dbReference type="GO" id="GO:0009451">
    <property type="term" value="P:RNA modification"/>
    <property type="evidence" value="ECO:0007669"/>
    <property type="project" value="InterPro"/>
</dbReference>
<protein>
    <recommendedName>
        <fullName evidence="6">Pentatricopeptide repeat-containing protein</fullName>
    </recommendedName>
</protein>